<dbReference type="GO" id="GO:0006397">
    <property type="term" value="P:mRNA processing"/>
    <property type="evidence" value="ECO:0007669"/>
    <property type="project" value="UniProtKB-KW"/>
</dbReference>
<evidence type="ECO:0000256" key="3">
    <source>
        <dbReference type="ARBA" id="ARBA00023187"/>
    </source>
</evidence>
<keyword evidence="2" id="KW-0694">RNA-binding</keyword>
<evidence type="ECO:0000256" key="1">
    <source>
        <dbReference type="ARBA" id="ARBA00022664"/>
    </source>
</evidence>
<protein>
    <submittedName>
        <fullName evidence="4">Uncharacterized protein</fullName>
    </submittedName>
</protein>
<dbReference type="InterPro" id="IPR035979">
    <property type="entry name" value="RBD_domain_sf"/>
</dbReference>
<accession>A0ABC8J6T2</accession>
<reference evidence="4 5" key="1">
    <citation type="submission" date="2022-03" db="EMBL/GenBank/DDBJ databases">
        <authorList>
            <person name="Macdonald S."/>
            <person name="Ahmed S."/>
            <person name="Newling K."/>
        </authorList>
    </citation>
    <scope>NUCLEOTIDE SEQUENCE [LARGE SCALE GENOMIC DNA]</scope>
</reference>
<keyword evidence="5" id="KW-1185">Reference proteome</keyword>
<dbReference type="GO" id="GO:0003723">
    <property type="term" value="F:RNA binding"/>
    <property type="evidence" value="ECO:0007669"/>
    <property type="project" value="UniProtKB-KW"/>
</dbReference>
<dbReference type="GO" id="GO:0008380">
    <property type="term" value="P:RNA splicing"/>
    <property type="evidence" value="ECO:0007669"/>
    <property type="project" value="UniProtKB-KW"/>
</dbReference>
<dbReference type="SUPFAM" id="SSF54928">
    <property type="entry name" value="RNA-binding domain, RBD"/>
    <property type="match status" value="1"/>
</dbReference>
<evidence type="ECO:0000313" key="5">
    <source>
        <dbReference type="Proteomes" id="UP001642260"/>
    </source>
</evidence>
<evidence type="ECO:0000256" key="2">
    <source>
        <dbReference type="ARBA" id="ARBA00022884"/>
    </source>
</evidence>
<comment type="caution">
    <text evidence="4">The sequence shown here is derived from an EMBL/GenBank/DDBJ whole genome shotgun (WGS) entry which is preliminary data.</text>
</comment>
<dbReference type="CDD" id="cd12232">
    <property type="entry name" value="RRM3_U2AF65"/>
    <property type="match status" value="1"/>
</dbReference>
<dbReference type="AlphaFoldDB" id="A0ABC8J6T2"/>
<sequence length="80" mass="9067">MDDIRYECQKFGRLVNVVIPRPNPDPLLTPSGVGKTFLEYADLEVASRDRLAINGKQWGRNIVVAEYYPENMYAIGHLDG</sequence>
<dbReference type="EMBL" id="CAKOAT010064044">
    <property type="protein sequence ID" value="CAH8306305.1"/>
    <property type="molecule type" value="Genomic_DNA"/>
</dbReference>
<dbReference type="PANTHER" id="PTHR23139">
    <property type="entry name" value="RNA-BINDING PROTEIN"/>
    <property type="match status" value="1"/>
</dbReference>
<gene>
    <name evidence="4" type="ORF">ERUC_LOCUS4432</name>
</gene>
<dbReference type="InterPro" id="IPR012677">
    <property type="entry name" value="Nucleotide-bd_a/b_plait_sf"/>
</dbReference>
<evidence type="ECO:0000313" key="4">
    <source>
        <dbReference type="EMBL" id="CAH8306305.1"/>
    </source>
</evidence>
<keyword evidence="1" id="KW-0507">mRNA processing</keyword>
<organism evidence="4 5">
    <name type="scientific">Eruca vesicaria subsp. sativa</name>
    <name type="common">Garden rocket</name>
    <name type="synonym">Eruca sativa</name>
    <dbReference type="NCBI Taxonomy" id="29727"/>
    <lineage>
        <taxon>Eukaryota</taxon>
        <taxon>Viridiplantae</taxon>
        <taxon>Streptophyta</taxon>
        <taxon>Embryophyta</taxon>
        <taxon>Tracheophyta</taxon>
        <taxon>Spermatophyta</taxon>
        <taxon>Magnoliopsida</taxon>
        <taxon>eudicotyledons</taxon>
        <taxon>Gunneridae</taxon>
        <taxon>Pentapetalae</taxon>
        <taxon>rosids</taxon>
        <taxon>malvids</taxon>
        <taxon>Brassicales</taxon>
        <taxon>Brassicaceae</taxon>
        <taxon>Brassiceae</taxon>
        <taxon>Eruca</taxon>
    </lineage>
</organism>
<name>A0ABC8J6T2_ERUVS</name>
<dbReference type="Proteomes" id="UP001642260">
    <property type="component" value="Unassembled WGS sequence"/>
</dbReference>
<dbReference type="Gene3D" id="3.30.70.330">
    <property type="match status" value="1"/>
</dbReference>
<proteinExistence type="predicted"/>
<keyword evidence="3" id="KW-0508">mRNA splicing</keyword>